<evidence type="ECO:0000313" key="2">
    <source>
        <dbReference type="Proteomes" id="UP001500390"/>
    </source>
</evidence>
<protein>
    <submittedName>
        <fullName evidence="1">Uncharacterized protein</fullName>
    </submittedName>
</protein>
<sequence>MPIHERFVLYRDGDVVRTDHHLWLGHALVVRLHYRMERLTNVS</sequence>
<name>A0ABP8KDD5_9MICO</name>
<dbReference type="RefSeq" id="WP_281348900.1">
    <property type="nucleotide sequence ID" value="NZ_BAABFX010000053.1"/>
</dbReference>
<accession>A0ABP8KDD5</accession>
<dbReference type="Proteomes" id="UP001500390">
    <property type="component" value="Unassembled WGS sequence"/>
</dbReference>
<proteinExistence type="predicted"/>
<dbReference type="EMBL" id="BAABFX010000053">
    <property type="protein sequence ID" value="GAA4403803.1"/>
    <property type="molecule type" value="Genomic_DNA"/>
</dbReference>
<comment type="caution">
    <text evidence="1">The sequence shown here is derived from an EMBL/GenBank/DDBJ whole genome shotgun (WGS) entry which is preliminary data.</text>
</comment>
<gene>
    <name evidence="1" type="ORF">GCM10023153_34090</name>
</gene>
<organism evidence="1 2">
    <name type="scientific">Ornithinibacter aureus</name>
    <dbReference type="NCBI Taxonomy" id="622664"/>
    <lineage>
        <taxon>Bacteria</taxon>
        <taxon>Bacillati</taxon>
        <taxon>Actinomycetota</taxon>
        <taxon>Actinomycetes</taxon>
        <taxon>Micrococcales</taxon>
        <taxon>Intrasporangiaceae</taxon>
        <taxon>Ornithinibacter</taxon>
    </lineage>
</organism>
<keyword evidence="2" id="KW-1185">Reference proteome</keyword>
<evidence type="ECO:0000313" key="1">
    <source>
        <dbReference type="EMBL" id="GAA4403803.1"/>
    </source>
</evidence>
<reference evidence="2" key="1">
    <citation type="journal article" date="2019" name="Int. J. Syst. Evol. Microbiol.">
        <title>The Global Catalogue of Microorganisms (GCM) 10K type strain sequencing project: providing services to taxonomists for standard genome sequencing and annotation.</title>
        <authorList>
            <consortium name="The Broad Institute Genomics Platform"/>
            <consortium name="The Broad Institute Genome Sequencing Center for Infectious Disease"/>
            <person name="Wu L."/>
            <person name="Ma J."/>
        </authorList>
    </citation>
    <scope>NUCLEOTIDE SEQUENCE [LARGE SCALE GENOMIC DNA]</scope>
    <source>
        <strain evidence="2">JCM 17738</strain>
    </source>
</reference>